<dbReference type="EMBL" id="BAAAEU010000023">
    <property type="protein sequence ID" value="GAA0718571.1"/>
    <property type="molecule type" value="Genomic_DNA"/>
</dbReference>
<dbReference type="Proteomes" id="UP001501523">
    <property type="component" value="Unassembled WGS sequence"/>
</dbReference>
<gene>
    <name evidence="2" type="ORF">GCM10009105_26240</name>
</gene>
<keyword evidence="3" id="KW-1185">Reference proteome</keyword>
<evidence type="ECO:0000256" key="1">
    <source>
        <dbReference type="SAM" id="Phobius"/>
    </source>
</evidence>
<sequence length="99" mass="11050">MSLRARRRDAALAERCLLLERAEWDAQTRTMRDRMMRHREAWIVGGGFAGGLATSLLPLRGLVRIGSLLASTLRTPVSALFVRDNVDCDDAAHHPEPRA</sequence>
<evidence type="ECO:0000313" key="2">
    <source>
        <dbReference type="EMBL" id="GAA0718571.1"/>
    </source>
</evidence>
<accession>A0ABN1IP89</accession>
<comment type="caution">
    <text evidence="2">The sequence shown here is derived from an EMBL/GenBank/DDBJ whole genome shotgun (WGS) entry which is preliminary data.</text>
</comment>
<evidence type="ECO:0000313" key="3">
    <source>
        <dbReference type="Proteomes" id="UP001501523"/>
    </source>
</evidence>
<protein>
    <submittedName>
        <fullName evidence="2">Uncharacterized protein</fullName>
    </submittedName>
</protein>
<keyword evidence="1" id="KW-0472">Membrane</keyword>
<name>A0ABN1IP89_9GAMM</name>
<keyword evidence="1" id="KW-0812">Transmembrane</keyword>
<keyword evidence="1" id="KW-1133">Transmembrane helix</keyword>
<dbReference type="RefSeq" id="WP_343791853.1">
    <property type="nucleotide sequence ID" value="NZ_BAAAEU010000023.1"/>
</dbReference>
<proteinExistence type="predicted"/>
<reference evidence="2 3" key="1">
    <citation type="journal article" date="2019" name="Int. J. Syst. Evol. Microbiol.">
        <title>The Global Catalogue of Microorganisms (GCM) 10K type strain sequencing project: providing services to taxonomists for standard genome sequencing and annotation.</title>
        <authorList>
            <consortium name="The Broad Institute Genomics Platform"/>
            <consortium name="The Broad Institute Genome Sequencing Center for Infectious Disease"/>
            <person name="Wu L."/>
            <person name="Ma J."/>
        </authorList>
    </citation>
    <scope>NUCLEOTIDE SEQUENCE [LARGE SCALE GENOMIC DNA]</scope>
    <source>
        <strain evidence="2 3">JCM 15421</strain>
    </source>
</reference>
<feature type="transmembrane region" description="Helical" evidence="1">
    <location>
        <begin position="41"/>
        <end position="59"/>
    </location>
</feature>
<organism evidence="2 3">
    <name type="scientific">Dokdonella soli</name>
    <dbReference type="NCBI Taxonomy" id="529810"/>
    <lineage>
        <taxon>Bacteria</taxon>
        <taxon>Pseudomonadati</taxon>
        <taxon>Pseudomonadota</taxon>
        <taxon>Gammaproteobacteria</taxon>
        <taxon>Lysobacterales</taxon>
        <taxon>Rhodanobacteraceae</taxon>
        <taxon>Dokdonella</taxon>
    </lineage>
</organism>